<feature type="domain" description="D-isomer specific 2-hydroxyacid dehydrogenase catalytic" evidence="4">
    <location>
        <begin position="35"/>
        <end position="297"/>
    </location>
</feature>
<dbReference type="PANTHER" id="PTHR10996:SF178">
    <property type="entry name" value="2-HYDROXYACID DEHYDROGENASE YGL185C-RELATED"/>
    <property type="match status" value="1"/>
</dbReference>
<evidence type="ECO:0000259" key="4">
    <source>
        <dbReference type="Pfam" id="PF00389"/>
    </source>
</evidence>
<dbReference type="SUPFAM" id="SSF52283">
    <property type="entry name" value="Formate/glycerate dehydrogenase catalytic domain-like"/>
    <property type="match status" value="1"/>
</dbReference>
<comment type="caution">
    <text evidence="6">The sequence shown here is derived from an EMBL/GenBank/DDBJ whole genome shotgun (WGS) entry which is preliminary data.</text>
</comment>
<accession>A0ABR7Z1X8</accession>
<keyword evidence="1 3" id="KW-0560">Oxidoreductase</keyword>
<gene>
    <name evidence="6" type="ORF">HAQ05_11840</name>
</gene>
<evidence type="ECO:0000256" key="3">
    <source>
        <dbReference type="RuleBase" id="RU003719"/>
    </source>
</evidence>
<protein>
    <submittedName>
        <fullName evidence="6">2-hydroxyacid dehydrogenase</fullName>
    </submittedName>
</protein>
<sequence length="311" mass="32985">MPPERLEALVLIELPGHLQERLLSHMAARFEPSAEPLRPTAQNATVQVLLSNGARGASAADIDALPALALICSIGAGYEHIDVGYAHSKGIAVTHGAGANAEIVADHAMALLLAVVRSIPRMDRAARAGADLRTLPVDPGLHRKRLGLLGGGHVAAAVARRAAGFDMALGYHARHDRGQLPYRYFATPLMLAAWCDVLLVAVPGGIETLHMVNLEVLRALGPAGYLVNVGRGSVVDSQALADALRLQLIAGAALDVYEGEPRAPAALCGFHNVVFTPHIGGRSEQAALAQVKLFLDNAQRLKDRRDFINRL</sequence>
<dbReference type="RefSeq" id="WP_190420726.1">
    <property type="nucleotide sequence ID" value="NZ_JAAOCA010000013.1"/>
</dbReference>
<proteinExistence type="inferred from homology"/>
<dbReference type="InterPro" id="IPR006139">
    <property type="entry name" value="D-isomer_2_OHA_DH_cat_dom"/>
</dbReference>
<evidence type="ECO:0000313" key="6">
    <source>
        <dbReference type="EMBL" id="MBD1599392.1"/>
    </source>
</evidence>
<keyword evidence="2" id="KW-0520">NAD</keyword>
<dbReference type="Pfam" id="PF02826">
    <property type="entry name" value="2-Hacid_dh_C"/>
    <property type="match status" value="1"/>
</dbReference>
<name>A0ABR7Z1X8_9PSED</name>
<comment type="similarity">
    <text evidence="3">Belongs to the D-isomer specific 2-hydroxyacid dehydrogenase family.</text>
</comment>
<dbReference type="InterPro" id="IPR036291">
    <property type="entry name" value="NAD(P)-bd_dom_sf"/>
</dbReference>
<evidence type="ECO:0000259" key="5">
    <source>
        <dbReference type="Pfam" id="PF02826"/>
    </source>
</evidence>
<evidence type="ECO:0000256" key="1">
    <source>
        <dbReference type="ARBA" id="ARBA00023002"/>
    </source>
</evidence>
<dbReference type="Proteomes" id="UP000805841">
    <property type="component" value="Unassembled WGS sequence"/>
</dbReference>
<reference evidence="6 7" key="1">
    <citation type="journal article" date="2020" name="Insects">
        <title>Bacteria Belonging to Pseudomonas typographi sp. nov. from the Bark Beetle Ips typographus Have Genomic Potential to Aid in the Host Ecology.</title>
        <authorList>
            <person name="Peral-Aranega E."/>
            <person name="Saati-Santamaria Z."/>
            <person name="Kolarik M."/>
            <person name="Rivas R."/>
            <person name="Garcia-Fraile P."/>
        </authorList>
    </citation>
    <scope>NUCLEOTIDE SEQUENCE [LARGE SCALE GENOMIC DNA]</scope>
    <source>
        <strain evidence="6 7">CA3A</strain>
    </source>
</reference>
<dbReference type="SUPFAM" id="SSF51735">
    <property type="entry name" value="NAD(P)-binding Rossmann-fold domains"/>
    <property type="match status" value="1"/>
</dbReference>
<dbReference type="InterPro" id="IPR006140">
    <property type="entry name" value="D-isomer_DH_NAD-bd"/>
</dbReference>
<evidence type="ECO:0000256" key="2">
    <source>
        <dbReference type="ARBA" id="ARBA00023027"/>
    </source>
</evidence>
<dbReference type="Gene3D" id="3.40.50.720">
    <property type="entry name" value="NAD(P)-binding Rossmann-like Domain"/>
    <property type="match status" value="2"/>
</dbReference>
<keyword evidence="7" id="KW-1185">Reference proteome</keyword>
<evidence type="ECO:0000313" key="7">
    <source>
        <dbReference type="Proteomes" id="UP000805841"/>
    </source>
</evidence>
<dbReference type="PANTHER" id="PTHR10996">
    <property type="entry name" value="2-HYDROXYACID DEHYDROGENASE-RELATED"/>
    <property type="match status" value="1"/>
</dbReference>
<dbReference type="Pfam" id="PF00389">
    <property type="entry name" value="2-Hacid_dh"/>
    <property type="match status" value="1"/>
</dbReference>
<organism evidence="6 7">
    <name type="scientific">Pseudomonas typographi</name>
    <dbReference type="NCBI Taxonomy" id="2715964"/>
    <lineage>
        <taxon>Bacteria</taxon>
        <taxon>Pseudomonadati</taxon>
        <taxon>Pseudomonadota</taxon>
        <taxon>Gammaproteobacteria</taxon>
        <taxon>Pseudomonadales</taxon>
        <taxon>Pseudomonadaceae</taxon>
        <taxon>Pseudomonas</taxon>
    </lineage>
</organism>
<feature type="domain" description="D-isomer specific 2-hydroxyacid dehydrogenase NAD-binding" evidence="5">
    <location>
        <begin position="109"/>
        <end position="280"/>
    </location>
</feature>
<dbReference type="InterPro" id="IPR050223">
    <property type="entry name" value="D-isomer_2-hydroxyacid_DH"/>
</dbReference>
<dbReference type="EMBL" id="JAAOCA010000013">
    <property type="protein sequence ID" value="MBD1599392.1"/>
    <property type="molecule type" value="Genomic_DNA"/>
</dbReference>